<accession>A0A432D321</accession>
<reference evidence="1 2" key="1">
    <citation type="submission" date="2018-12" db="EMBL/GenBank/DDBJ databases">
        <title>Vibrio sp. isolated from China Sea.</title>
        <authorList>
            <person name="Li Y."/>
        </authorList>
    </citation>
    <scope>NUCLEOTIDE SEQUENCE [LARGE SCALE GENOMIC DNA]</scope>
    <source>
        <strain evidence="1 2">BEI207</strain>
    </source>
</reference>
<dbReference type="NCBIfam" id="TIGR03293">
    <property type="entry name" value="PhnG_redo"/>
    <property type="match status" value="1"/>
</dbReference>
<keyword evidence="1" id="KW-0456">Lyase</keyword>
<dbReference type="RefSeq" id="WP_126573010.1">
    <property type="nucleotide sequence ID" value="NZ_RXZH01000001.1"/>
</dbReference>
<comment type="caution">
    <text evidence="1">The sequence shown here is derived from an EMBL/GenBank/DDBJ whole genome shotgun (WGS) entry which is preliminary data.</text>
</comment>
<dbReference type="OrthoDB" id="530475at2"/>
<organism evidence="1 2">
    <name type="scientific">Vibrio aquaticus</name>
    <dbReference type="NCBI Taxonomy" id="2496559"/>
    <lineage>
        <taxon>Bacteria</taxon>
        <taxon>Pseudomonadati</taxon>
        <taxon>Pseudomonadota</taxon>
        <taxon>Gammaproteobacteria</taxon>
        <taxon>Vibrionales</taxon>
        <taxon>Vibrionaceae</taxon>
        <taxon>Vibrio</taxon>
    </lineage>
</organism>
<dbReference type="EMBL" id="RXZH01000001">
    <property type="protein sequence ID" value="RTZ18265.1"/>
    <property type="molecule type" value="Genomic_DNA"/>
</dbReference>
<dbReference type="GO" id="GO:0015716">
    <property type="term" value="P:organic phosphonate transport"/>
    <property type="evidence" value="ECO:0007669"/>
    <property type="project" value="InterPro"/>
</dbReference>
<dbReference type="GO" id="GO:0019634">
    <property type="term" value="P:organic phosphonate metabolic process"/>
    <property type="evidence" value="ECO:0007669"/>
    <property type="project" value="InterPro"/>
</dbReference>
<dbReference type="Pfam" id="PF06754">
    <property type="entry name" value="PhnG"/>
    <property type="match status" value="1"/>
</dbReference>
<proteinExistence type="predicted"/>
<dbReference type="GO" id="GO:0016829">
    <property type="term" value="F:lyase activity"/>
    <property type="evidence" value="ECO:0007669"/>
    <property type="project" value="UniProtKB-KW"/>
</dbReference>
<evidence type="ECO:0000313" key="2">
    <source>
        <dbReference type="Proteomes" id="UP000268973"/>
    </source>
</evidence>
<dbReference type="InterPro" id="IPR009609">
    <property type="entry name" value="Phosphonate_metab_PhnG"/>
</dbReference>
<dbReference type="Proteomes" id="UP000268973">
    <property type="component" value="Unassembled WGS sequence"/>
</dbReference>
<keyword evidence="2" id="KW-1185">Reference proteome</keyword>
<gene>
    <name evidence="1" type="primary">phnG</name>
    <name evidence="1" type="ORF">EJ063_05615</name>
</gene>
<dbReference type="AlphaFoldDB" id="A0A432D321"/>
<name>A0A432D321_9VIBR</name>
<protein>
    <submittedName>
        <fullName evidence="1">Phosphonate C-P lyase system protein PhnG</fullName>
    </submittedName>
</protein>
<evidence type="ECO:0000313" key="1">
    <source>
        <dbReference type="EMBL" id="RTZ18265.1"/>
    </source>
</evidence>
<sequence>MTDVTERSNWISTLAQSQYAELVEHWQATELKPSYQVIRQPEIGLAQVRARMGSSGNPFNMGDVTITRAAVKLDTGEMGYSYLCGRNKPHAELAAVIDGMLQTGVHHQALMHQIIEPLAALKFERDQQRAKEVATSKVDFFTLVRGED</sequence>